<proteinExistence type="predicted"/>
<dbReference type="PROSITE" id="PS51354">
    <property type="entry name" value="GLUTAREDOXIN_2"/>
    <property type="match status" value="1"/>
</dbReference>
<dbReference type="Gene3D" id="3.40.30.10">
    <property type="entry name" value="Glutaredoxin"/>
    <property type="match status" value="1"/>
</dbReference>
<reference evidence="3" key="1">
    <citation type="submission" date="2017-12" db="EMBL/GenBank/DDBJ databases">
        <authorList>
            <person name="Christensen H."/>
        </authorList>
    </citation>
    <scope>NUCLEOTIDE SEQUENCE [LARGE SCALE GENOMIC DNA]</scope>
    <source>
        <strain evidence="3">268A</strain>
    </source>
</reference>
<evidence type="ECO:0000313" key="2">
    <source>
        <dbReference type="EMBL" id="PLA76518.1"/>
    </source>
</evidence>
<name>A0A2I2AAY3_9LACO</name>
<sequence length="79" mass="8799">MIKVYSRTSCIQCKMTKRYLTQAGVAFKDIDLDNPKNDSARKFLQSQGFKTTPVLISDSQTIVGFAPSKLAKLIKELDG</sequence>
<dbReference type="RefSeq" id="WP_101811807.1">
    <property type="nucleotide sequence ID" value="NZ_JAEHNV010000001.1"/>
</dbReference>
<dbReference type="EMBL" id="PKGI01000028">
    <property type="protein sequence ID" value="PLA76518.1"/>
    <property type="molecule type" value="Genomic_DNA"/>
</dbReference>
<protein>
    <submittedName>
        <fullName evidence="2">NrdH-redoxin</fullName>
    </submittedName>
</protein>
<dbReference type="InterPro" id="IPR051548">
    <property type="entry name" value="Grx-like_ET"/>
</dbReference>
<feature type="domain" description="Glutaredoxin" evidence="1">
    <location>
        <begin position="2"/>
        <end position="60"/>
    </location>
</feature>
<dbReference type="GO" id="GO:0009055">
    <property type="term" value="F:electron transfer activity"/>
    <property type="evidence" value="ECO:0007669"/>
    <property type="project" value="TreeGrafter"/>
</dbReference>
<dbReference type="CDD" id="cd02976">
    <property type="entry name" value="NrdH"/>
    <property type="match status" value="1"/>
</dbReference>
<evidence type="ECO:0000259" key="1">
    <source>
        <dbReference type="Pfam" id="PF00462"/>
    </source>
</evidence>
<dbReference type="InterPro" id="IPR036249">
    <property type="entry name" value="Thioredoxin-like_sf"/>
</dbReference>
<dbReference type="PANTHER" id="PTHR34386">
    <property type="entry name" value="GLUTAREDOXIN"/>
    <property type="match status" value="1"/>
</dbReference>
<accession>A0A2I2AAY3</accession>
<dbReference type="PANTHER" id="PTHR34386:SF1">
    <property type="entry name" value="GLUTAREDOXIN-LIKE PROTEIN NRDH"/>
    <property type="match status" value="1"/>
</dbReference>
<dbReference type="SUPFAM" id="SSF52833">
    <property type="entry name" value="Thioredoxin-like"/>
    <property type="match status" value="1"/>
</dbReference>
<comment type="caution">
    <text evidence="2">The sequence shown here is derived from an EMBL/GenBank/DDBJ whole genome shotgun (WGS) entry which is preliminary data.</text>
</comment>
<organism evidence="2 3">
    <name type="scientific">Ligilactobacillus agilis</name>
    <dbReference type="NCBI Taxonomy" id="1601"/>
    <lineage>
        <taxon>Bacteria</taxon>
        <taxon>Bacillati</taxon>
        <taxon>Bacillota</taxon>
        <taxon>Bacilli</taxon>
        <taxon>Lactobacillales</taxon>
        <taxon>Lactobacillaceae</taxon>
        <taxon>Ligilactobacillus</taxon>
    </lineage>
</organism>
<gene>
    <name evidence="2" type="ORF">CYR79_05690</name>
</gene>
<dbReference type="InterPro" id="IPR002109">
    <property type="entry name" value="Glutaredoxin"/>
</dbReference>
<dbReference type="Proteomes" id="UP000234579">
    <property type="component" value="Unassembled WGS sequence"/>
</dbReference>
<dbReference type="Pfam" id="PF00462">
    <property type="entry name" value="Glutaredoxin"/>
    <property type="match status" value="1"/>
</dbReference>
<evidence type="ECO:0000313" key="3">
    <source>
        <dbReference type="Proteomes" id="UP000234579"/>
    </source>
</evidence>
<dbReference type="GO" id="GO:0045454">
    <property type="term" value="P:cell redox homeostasis"/>
    <property type="evidence" value="ECO:0007669"/>
    <property type="project" value="TreeGrafter"/>
</dbReference>
<dbReference type="AlphaFoldDB" id="A0A2I2AAY3"/>